<comment type="caution">
    <text evidence="1">The sequence shown here is derived from an EMBL/GenBank/DDBJ whole genome shotgun (WGS) entry which is preliminary data.</text>
</comment>
<protein>
    <submittedName>
        <fullName evidence="1">Uncharacterized protein</fullName>
    </submittedName>
</protein>
<organism evidence="1 2">
    <name type="scientific">Streptomyces globisporus</name>
    <dbReference type="NCBI Taxonomy" id="1908"/>
    <lineage>
        <taxon>Bacteria</taxon>
        <taxon>Bacillati</taxon>
        <taxon>Actinomycetota</taxon>
        <taxon>Actinomycetes</taxon>
        <taxon>Kitasatosporales</taxon>
        <taxon>Streptomycetaceae</taxon>
        <taxon>Streptomyces</taxon>
    </lineage>
</organism>
<proteinExistence type="predicted"/>
<gene>
    <name evidence="1" type="ORF">SGL43_01098</name>
</gene>
<evidence type="ECO:0000313" key="1">
    <source>
        <dbReference type="EMBL" id="CAH9414095.1"/>
    </source>
</evidence>
<name>A0ABM9GRQ3_STRGL</name>
<reference evidence="1" key="1">
    <citation type="submission" date="2022-03" db="EMBL/GenBank/DDBJ databases">
        <authorList>
            <person name="Leyn A S."/>
        </authorList>
    </citation>
    <scope>NUCLEOTIDE SEQUENCE</scope>
    <source>
        <strain evidence="1">Streptomyces globisporus 4-3</strain>
    </source>
</reference>
<dbReference type="Proteomes" id="UP001154015">
    <property type="component" value="Unassembled WGS sequence"/>
</dbReference>
<keyword evidence="2" id="KW-1185">Reference proteome</keyword>
<evidence type="ECO:0000313" key="2">
    <source>
        <dbReference type="Proteomes" id="UP001154015"/>
    </source>
</evidence>
<sequence>MQEPLYAVLKAMLTYGTYRHGNRTRHVHDKNTPIIGTE</sequence>
<dbReference type="EMBL" id="CAKXYP010000003">
    <property type="protein sequence ID" value="CAH9414095.1"/>
    <property type="molecule type" value="Genomic_DNA"/>
</dbReference>
<accession>A0ABM9GRQ3</accession>